<keyword evidence="2" id="KW-0732">Signal</keyword>
<keyword evidence="1" id="KW-0472">Membrane</keyword>
<keyword evidence="1" id="KW-1133">Transmembrane helix</keyword>
<feature type="transmembrane region" description="Helical" evidence="1">
    <location>
        <begin position="115"/>
        <end position="134"/>
    </location>
</feature>
<dbReference type="AlphaFoldDB" id="A0A1G1YWC4"/>
<reference evidence="3 4" key="1">
    <citation type="journal article" date="2016" name="Nat. Commun.">
        <title>Thousands of microbial genomes shed light on interconnected biogeochemical processes in an aquifer system.</title>
        <authorList>
            <person name="Anantharaman K."/>
            <person name="Brown C.T."/>
            <person name="Hug L.A."/>
            <person name="Sharon I."/>
            <person name="Castelle C.J."/>
            <person name="Probst A.J."/>
            <person name="Thomas B.C."/>
            <person name="Singh A."/>
            <person name="Wilkins M.J."/>
            <person name="Karaoz U."/>
            <person name="Brodie E.L."/>
            <person name="Williams K.H."/>
            <person name="Hubbard S.S."/>
            <person name="Banfield J.F."/>
        </authorList>
    </citation>
    <scope>NUCLEOTIDE SEQUENCE [LARGE SCALE GENOMIC DNA]</scope>
</reference>
<sequence length="175" mass="18793">MKKILFYFVAILVLVVPKTASAHCPLCVAGAGALAVLATSLGVSSVVVGILIGAFALALGLWLAPLVKKRYIPYQKQILTLLIAVTTIIPVMPFIKDYGPLYISLGGKYGTPWHNTYTIDLFLFGSVVGALLMLMAPSVSKLVTKVRKHQMPYQGVAITLLLLVIASGIAQIIQW</sequence>
<feature type="transmembrane region" description="Helical" evidence="1">
    <location>
        <begin position="78"/>
        <end position="95"/>
    </location>
</feature>
<evidence type="ECO:0000313" key="4">
    <source>
        <dbReference type="Proteomes" id="UP000178179"/>
    </source>
</evidence>
<keyword evidence="1" id="KW-0812">Transmembrane</keyword>
<evidence type="ECO:0000313" key="3">
    <source>
        <dbReference type="EMBL" id="OGY56683.1"/>
    </source>
</evidence>
<dbReference type="Proteomes" id="UP000178179">
    <property type="component" value="Unassembled WGS sequence"/>
</dbReference>
<comment type="caution">
    <text evidence="3">The sequence shown here is derived from an EMBL/GenBank/DDBJ whole genome shotgun (WGS) entry which is preliminary data.</text>
</comment>
<evidence type="ECO:0008006" key="5">
    <source>
        <dbReference type="Google" id="ProtNLM"/>
    </source>
</evidence>
<feature type="signal peptide" evidence="2">
    <location>
        <begin position="1"/>
        <end position="22"/>
    </location>
</feature>
<protein>
    <recommendedName>
        <fullName evidence="5">Urease accessory protein UreH-like transmembrane domain-containing protein</fullName>
    </recommendedName>
</protein>
<evidence type="ECO:0000256" key="1">
    <source>
        <dbReference type="SAM" id="Phobius"/>
    </source>
</evidence>
<feature type="transmembrane region" description="Helical" evidence="1">
    <location>
        <begin position="46"/>
        <end position="66"/>
    </location>
</feature>
<feature type="transmembrane region" description="Helical" evidence="1">
    <location>
        <begin position="155"/>
        <end position="173"/>
    </location>
</feature>
<accession>A0A1G1YWC4</accession>
<name>A0A1G1YWC4_9BACT</name>
<gene>
    <name evidence="3" type="ORF">A2119_02980</name>
</gene>
<feature type="chain" id="PRO_5009581664" description="Urease accessory protein UreH-like transmembrane domain-containing protein" evidence="2">
    <location>
        <begin position="23"/>
        <end position="175"/>
    </location>
</feature>
<evidence type="ECO:0000256" key="2">
    <source>
        <dbReference type="SAM" id="SignalP"/>
    </source>
</evidence>
<organism evidence="3 4">
    <name type="scientific">Candidatus Colwellbacteria bacterium GWA2_46_10</name>
    <dbReference type="NCBI Taxonomy" id="1797684"/>
    <lineage>
        <taxon>Bacteria</taxon>
        <taxon>Candidatus Colwelliibacteriota</taxon>
    </lineage>
</organism>
<proteinExistence type="predicted"/>
<dbReference type="EMBL" id="MHIS01000010">
    <property type="protein sequence ID" value="OGY56683.1"/>
    <property type="molecule type" value="Genomic_DNA"/>
</dbReference>